<evidence type="ECO:0000313" key="2">
    <source>
        <dbReference type="Proteomes" id="UP000319263"/>
    </source>
</evidence>
<gene>
    <name evidence="1" type="ORF">FOE78_14635</name>
</gene>
<keyword evidence="2" id="KW-1185">Reference proteome</keyword>
<organism evidence="1 2">
    <name type="scientific">Microlunatus elymi</name>
    <dbReference type="NCBI Taxonomy" id="2596828"/>
    <lineage>
        <taxon>Bacteria</taxon>
        <taxon>Bacillati</taxon>
        <taxon>Actinomycetota</taxon>
        <taxon>Actinomycetes</taxon>
        <taxon>Propionibacteriales</taxon>
        <taxon>Propionibacteriaceae</taxon>
        <taxon>Microlunatus</taxon>
    </lineage>
</organism>
<dbReference type="Proteomes" id="UP000319263">
    <property type="component" value="Chromosome"/>
</dbReference>
<dbReference type="SUPFAM" id="SSF51726">
    <property type="entry name" value="UROD/MetE-like"/>
    <property type="match status" value="1"/>
</dbReference>
<proteinExistence type="predicted"/>
<dbReference type="EMBL" id="CP041692">
    <property type="protein sequence ID" value="QDP98811.1"/>
    <property type="molecule type" value="Genomic_DNA"/>
</dbReference>
<dbReference type="InterPro" id="IPR038071">
    <property type="entry name" value="UROD/MetE-like_sf"/>
</dbReference>
<evidence type="ECO:0000313" key="1">
    <source>
        <dbReference type="EMBL" id="QDP98811.1"/>
    </source>
</evidence>
<sequence>MRSTGIGSFPGVDLAEALKINFAECPELPYLPELPARGVASGMIGRGIAALSGLSADLQPAGWRLTDAPGRDQLRARATLRDDLDQLEEAVQDYTGPFKIAICGPWTLAASVERPRGDRALADHGARRDLGQSLAEGIGQLVVDLGRRLPQLELIIQLDEPLLPTVLAGEVPTASGFSRHRKVDLPELSERLTDVVDSIMGTLPGLAAEPVEGPDLPPVGSGLPRTWLHCCAPGVPVKLIKDAGFGAVALDLDQLGTRDWDLIGQAMTDGLWFGAGGLSTATGDSTGRQWSPDQIAQRVLRATRTLGLEPDVAGRMIITPACGLARFDQRSAVTALRAVRKAADIVTDQLAD</sequence>
<evidence type="ECO:0008006" key="3">
    <source>
        <dbReference type="Google" id="ProtNLM"/>
    </source>
</evidence>
<protein>
    <recommendedName>
        <fullName evidence="3">Cobalamin-independent synthase, Catalytic domain</fullName>
    </recommendedName>
</protein>
<dbReference type="KEGG" id="mik:FOE78_14635"/>
<reference evidence="1 2" key="1">
    <citation type="submission" date="2019-07" db="EMBL/GenBank/DDBJ databases">
        <title>Microlunatus dokdonensis sp. nov. isolated from the rhizospheric soil of the wild plant Elymus tsukushiensis.</title>
        <authorList>
            <person name="Ghim S.-Y."/>
            <person name="Hwang Y.-J."/>
            <person name="Son J.-S."/>
            <person name="Shin J.-H."/>
        </authorList>
    </citation>
    <scope>NUCLEOTIDE SEQUENCE [LARGE SCALE GENOMIC DNA]</scope>
    <source>
        <strain evidence="1 2">KUDC0627</strain>
    </source>
</reference>
<dbReference type="Gene3D" id="3.20.20.210">
    <property type="match status" value="1"/>
</dbReference>
<dbReference type="OrthoDB" id="5242426at2"/>
<name>A0A516Q6K3_9ACTN</name>
<accession>A0A516Q6K3</accession>
<dbReference type="AlphaFoldDB" id="A0A516Q6K3"/>